<dbReference type="InterPro" id="IPR051684">
    <property type="entry name" value="Electron_Trans/Redox"/>
</dbReference>
<dbReference type="STRING" id="335543.Sfum_1329"/>
<keyword evidence="7" id="KW-1133">Transmembrane helix</keyword>
<sequence length="645" mass="70989">MKIVIVRRISQVFFFVVFLWFCIVSSLGTEWWRLRGWPVNWFLQLDPLVALGTVLTTGTLYSGLSWALAVLVLTVLFGRFFCGWVCPFGSIHHFVGYLGRRGKPLSRSLELNRPHAGQAVKYYVLLFLLCAASGVLAARILRLVFDTPPIFLALAAVTIVAAVLTVRGLRSNRRKAYGIFLLMLGFWTAAAFVIPLEQVIRSSLQSGLLDPIPLVYRSVNLVLLPLLDSSTRTLFVGQRYYEGAWLIGAVFLVAVLLNLKTPRFYCRYVCPLGALYGVLARLSLWKIGRVADECTNCRLCEANCEGACEPAGRIRVPECVLCMNCLDECRHDVIAYRTAPSASGEVLVPDMSRRGFVLAGVSGLAVIPLVRLGGGMSHSWNPEVIRPPGALSEADFIARCLKCGQCMRVCPTNVVQPCGLQAGLEGLWTPVLDFRIGTSGCQYNCTACSHVCPTAALRPISLDEKLGRGGFAGKGPIRIGTAFVDHGRCLPWAMDKPCIVCQENCPVSPKAIFVREHFATVRDGVVEVKSAEPLSIRIGGTVLKPGRYAAGDHYLKVSSEPEHQRRRIVANGEYTVSLSPEHRFAELPAAGTRVEIQVRLQRPQVDLERCTGCGVCEHECPVTGRRAIRVTAENESRTRKKSLLL</sequence>
<feature type="transmembrane region" description="Helical" evidence="7">
    <location>
        <begin position="176"/>
        <end position="196"/>
    </location>
</feature>
<feature type="domain" description="4Fe-4S ferredoxin-type" evidence="8">
    <location>
        <begin position="601"/>
        <end position="633"/>
    </location>
</feature>
<dbReference type="HOGENOM" id="CLU_024045_1_0_7"/>
<dbReference type="Proteomes" id="UP000001784">
    <property type="component" value="Chromosome"/>
</dbReference>
<feature type="domain" description="4Fe-4S ferredoxin-type" evidence="8">
    <location>
        <begin position="432"/>
        <end position="462"/>
    </location>
</feature>
<evidence type="ECO:0000313" key="9">
    <source>
        <dbReference type="EMBL" id="ABK17020.1"/>
    </source>
</evidence>
<evidence type="ECO:0000256" key="6">
    <source>
        <dbReference type="ARBA" id="ARBA00023014"/>
    </source>
</evidence>
<keyword evidence="2" id="KW-0004">4Fe-4S</keyword>
<dbReference type="AlphaFoldDB" id="A0LHW8"/>
<keyword evidence="7" id="KW-0472">Membrane</keyword>
<evidence type="ECO:0000256" key="7">
    <source>
        <dbReference type="SAM" id="Phobius"/>
    </source>
</evidence>
<dbReference type="OrthoDB" id="9808559at2"/>
<keyword evidence="5" id="KW-0408">Iron</keyword>
<dbReference type="PROSITE" id="PS00198">
    <property type="entry name" value="4FE4S_FER_1"/>
    <property type="match status" value="2"/>
</dbReference>
<dbReference type="eggNOG" id="COG0348">
    <property type="taxonomic scope" value="Bacteria"/>
</dbReference>
<evidence type="ECO:0000259" key="8">
    <source>
        <dbReference type="PROSITE" id="PS51379"/>
    </source>
</evidence>
<feature type="transmembrane region" description="Helical" evidence="7">
    <location>
        <begin position="239"/>
        <end position="259"/>
    </location>
</feature>
<dbReference type="CDD" id="cd16373">
    <property type="entry name" value="DMSOR_beta_like"/>
    <property type="match status" value="1"/>
</dbReference>
<dbReference type="PROSITE" id="PS51379">
    <property type="entry name" value="4FE4S_FER_2"/>
    <property type="match status" value="3"/>
</dbReference>
<organism evidence="9 10">
    <name type="scientific">Syntrophobacter fumaroxidans (strain DSM 10017 / MPOB)</name>
    <dbReference type="NCBI Taxonomy" id="335543"/>
    <lineage>
        <taxon>Bacteria</taxon>
        <taxon>Pseudomonadati</taxon>
        <taxon>Thermodesulfobacteriota</taxon>
        <taxon>Syntrophobacteria</taxon>
        <taxon>Syntrophobacterales</taxon>
        <taxon>Syntrophobacteraceae</taxon>
        <taxon>Syntrophobacter</taxon>
    </lineage>
</organism>
<dbReference type="eggNOG" id="COG1152">
    <property type="taxonomic scope" value="Bacteria"/>
</dbReference>
<dbReference type="Pfam" id="PF12801">
    <property type="entry name" value="Fer4_5"/>
    <property type="match status" value="2"/>
</dbReference>
<dbReference type="GO" id="GO:0046872">
    <property type="term" value="F:metal ion binding"/>
    <property type="evidence" value="ECO:0007669"/>
    <property type="project" value="UniProtKB-KW"/>
</dbReference>
<feature type="domain" description="4Fe-4S ferredoxin-type" evidence="8">
    <location>
        <begin position="390"/>
        <end position="420"/>
    </location>
</feature>
<keyword evidence="3" id="KW-0479">Metal-binding</keyword>
<evidence type="ECO:0000313" key="10">
    <source>
        <dbReference type="Proteomes" id="UP000001784"/>
    </source>
</evidence>
<feature type="transmembrane region" description="Helical" evidence="7">
    <location>
        <begin position="150"/>
        <end position="169"/>
    </location>
</feature>
<dbReference type="PANTHER" id="PTHR30176:SF3">
    <property type="entry name" value="FERREDOXIN-TYPE PROTEIN NAPH"/>
    <property type="match status" value="1"/>
</dbReference>
<dbReference type="EMBL" id="CP000478">
    <property type="protein sequence ID" value="ABK17020.1"/>
    <property type="molecule type" value="Genomic_DNA"/>
</dbReference>
<keyword evidence="6" id="KW-0411">Iron-sulfur</keyword>
<keyword evidence="7" id="KW-0812">Transmembrane</keyword>
<dbReference type="Pfam" id="PF00037">
    <property type="entry name" value="Fer4"/>
    <property type="match status" value="1"/>
</dbReference>
<protein>
    <submittedName>
        <fullName evidence="9">4Fe-4S ferredoxin, iron-sulfur binding domain protein</fullName>
    </submittedName>
</protein>
<evidence type="ECO:0000256" key="5">
    <source>
        <dbReference type="ARBA" id="ARBA00023004"/>
    </source>
</evidence>
<dbReference type="InParanoid" id="A0LHW8"/>
<feature type="transmembrane region" description="Helical" evidence="7">
    <location>
        <begin position="120"/>
        <end position="144"/>
    </location>
</feature>
<evidence type="ECO:0000256" key="1">
    <source>
        <dbReference type="ARBA" id="ARBA00022448"/>
    </source>
</evidence>
<dbReference type="InterPro" id="IPR017900">
    <property type="entry name" value="4Fe4S_Fe_S_CS"/>
</dbReference>
<proteinExistence type="predicted"/>
<feature type="transmembrane region" description="Helical" evidence="7">
    <location>
        <begin position="12"/>
        <end position="32"/>
    </location>
</feature>
<dbReference type="PANTHER" id="PTHR30176">
    <property type="entry name" value="FERREDOXIN-TYPE PROTEIN NAPH"/>
    <property type="match status" value="1"/>
</dbReference>
<dbReference type="SUPFAM" id="SSF54862">
    <property type="entry name" value="4Fe-4S ferredoxins"/>
    <property type="match status" value="2"/>
</dbReference>
<dbReference type="RefSeq" id="WP_011698191.1">
    <property type="nucleotide sequence ID" value="NC_008554.1"/>
</dbReference>
<dbReference type="FunCoup" id="A0LHW8">
    <property type="interactions" value="38"/>
</dbReference>
<dbReference type="InterPro" id="IPR017896">
    <property type="entry name" value="4Fe4S_Fe-S-bd"/>
</dbReference>
<keyword evidence="1" id="KW-0813">Transport</keyword>
<reference evidence="9 10" key="1">
    <citation type="submission" date="2006-10" db="EMBL/GenBank/DDBJ databases">
        <title>Complete sequence of Syntrophobacter fumaroxidans MPOB.</title>
        <authorList>
            <consortium name="US DOE Joint Genome Institute"/>
            <person name="Copeland A."/>
            <person name="Lucas S."/>
            <person name="Lapidus A."/>
            <person name="Barry K."/>
            <person name="Detter J.C."/>
            <person name="Glavina del Rio T."/>
            <person name="Hammon N."/>
            <person name="Israni S."/>
            <person name="Pitluck S."/>
            <person name="Goltsman E.G."/>
            <person name="Martinez M."/>
            <person name="Schmutz J."/>
            <person name="Larimer F."/>
            <person name="Land M."/>
            <person name="Hauser L."/>
            <person name="Kyrpides N."/>
            <person name="Kim E."/>
            <person name="Boone D.R."/>
            <person name="Brockman F."/>
            <person name="Culley D."/>
            <person name="Ferry J."/>
            <person name="Gunsalus R."/>
            <person name="McInerney M.J."/>
            <person name="Morrison M."/>
            <person name="Plugge C."/>
            <person name="Rohlin L."/>
            <person name="Scholten J."/>
            <person name="Sieber J."/>
            <person name="Stams A.J.M."/>
            <person name="Worm P."/>
            <person name="Henstra A.M."/>
            <person name="Richardson P."/>
        </authorList>
    </citation>
    <scope>NUCLEOTIDE SEQUENCE [LARGE SCALE GENOMIC DNA]</scope>
    <source>
        <strain evidence="10">DSM 10017 / MPOB</strain>
    </source>
</reference>
<evidence type="ECO:0000256" key="2">
    <source>
        <dbReference type="ARBA" id="ARBA00022485"/>
    </source>
</evidence>
<dbReference type="Gene3D" id="3.30.70.20">
    <property type="match status" value="2"/>
</dbReference>
<dbReference type="eggNOG" id="COG1143">
    <property type="taxonomic scope" value="Bacteria"/>
</dbReference>
<keyword evidence="4" id="KW-0249">Electron transport</keyword>
<name>A0LHW8_SYNFM</name>
<dbReference type="KEGG" id="sfu:Sfum_1329"/>
<keyword evidence="10" id="KW-1185">Reference proteome</keyword>
<dbReference type="GO" id="GO:0051539">
    <property type="term" value="F:4 iron, 4 sulfur cluster binding"/>
    <property type="evidence" value="ECO:0007669"/>
    <property type="project" value="UniProtKB-KW"/>
</dbReference>
<evidence type="ECO:0000256" key="4">
    <source>
        <dbReference type="ARBA" id="ARBA00022982"/>
    </source>
</evidence>
<evidence type="ECO:0000256" key="3">
    <source>
        <dbReference type="ARBA" id="ARBA00022723"/>
    </source>
</evidence>
<accession>A0LHW8</accession>
<dbReference type="GO" id="GO:0005886">
    <property type="term" value="C:plasma membrane"/>
    <property type="evidence" value="ECO:0007669"/>
    <property type="project" value="TreeGrafter"/>
</dbReference>
<gene>
    <name evidence="9" type="ordered locus">Sfum_1329</name>
</gene>